<evidence type="ECO:0000313" key="1">
    <source>
        <dbReference type="EMBL" id="NMU26538.1"/>
    </source>
</evidence>
<dbReference type="AlphaFoldDB" id="A0A7Y0X665"/>
<gene>
    <name evidence="1" type="ORF">HKB21_13000</name>
</gene>
<accession>A0A7Y0X665</accession>
<dbReference type="RefSeq" id="WP_031827442.1">
    <property type="nucleotide sequence ID" value="NZ_CANUIA010000003.1"/>
</dbReference>
<dbReference type="Proteomes" id="UP000555836">
    <property type="component" value="Unassembled WGS sequence"/>
</dbReference>
<proteinExistence type="predicted"/>
<protein>
    <submittedName>
        <fullName evidence="1">Uncharacterized protein</fullName>
    </submittedName>
</protein>
<organism evidence="1 2">
    <name type="scientific">Vibrio parahaemolyticus</name>
    <dbReference type="NCBI Taxonomy" id="670"/>
    <lineage>
        <taxon>Bacteria</taxon>
        <taxon>Pseudomonadati</taxon>
        <taxon>Pseudomonadota</taxon>
        <taxon>Gammaproteobacteria</taxon>
        <taxon>Vibrionales</taxon>
        <taxon>Vibrionaceae</taxon>
        <taxon>Vibrio</taxon>
    </lineage>
</organism>
<reference evidence="1 2" key="1">
    <citation type="submission" date="2020-04" db="EMBL/GenBank/DDBJ databases">
        <title>Whole-genome sequencing of Vibrio spp. from China reveals different genetic environments of blaCTX-M-14 among diverse lineages.</title>
        <authorList>
            <person name="Zheng Z."/>
            <person name="Ye L."/>
            <person name="Chen S."/>
        </authorList>
    </citation>
    <scope>NUCLEOTIDE SEQUENCE [LARGE SCALE GENOMIC DNA]</scope>
    <source>
        <strain evidence="1 2">Vb0574</strain>
    </source>
</reference>
<evidence type="ECO:0000313" key="2">
    <source>
        <dbReference type="Proteomes" id="UP000555836"/>
    </source>
</evidence>
<comment type="caution">
    <text evidence="1">The sequence shown here is derived from an EMBL/GenBank/DDBJ whole genome shotgun (WGS) entry which is preliminary data.</text>
</comment>
<sequence length="270" mass="30379">MKVTFDSNVWENIVSPDSDKPSVYESLSRDICNNVIEPYFCEIALSLESIFKADRLSHTSTYKPKIEVVTEEFDGNHFHGVVGFGPDNDAHPGMHPALAFKYSKAVELGFKVITMTNIGTARAKEIQDKTKVNFSSIDEFWVYADRLNECSKFIESLGCGSSSYHKLVEHYGIKMSPYKRLAQMASKTEIKKFAASVAEWADGDSISAHYAFGNDYFCTNDQARNAGSQSVFHSDNLRLVAEKFGVQVISPEELVNLTKHLRRIPNARHF</sequence>
<name>A0A7Y0X665_VIBPH</name>
<dbReference type="EMBL" id="JABCLD010001222">
    <property type="protein sequence ID" value="NMU26538.1"/>
    <property type="molecule type" value="Genomic_DNA"/>
</dbReference>